<evidence type="ECO:0000256" key="1">
    <source>
        <dbReference type="SAM" id="Coils"/>
    </source>
</evidence>
<protein>
    <recommendedName>
        <fullName evidence="4">Reverse transcriptase domain-containing protein</fullName>
    </recommendedName>
</protein>
<keyword evidence="1" id="KW-0175">Coiled coil</keyword>
<accession>A0AAW1DHQ4</accession>
<gene>
    <name evidence="2" type="ORF">O3M35_006191</name>
</gene>
<feature type="coiled-coil region" evidence="1">
    <location>
        <begin position="18"/>
        <end position="52"/>
    </location>
</feature>
<dbReference type="AlphaFoldDB" id="A0AAW1DHQ4"/>
<keyword evidence="3" id="KW-1185">Reference proteome</keyword>
<evidence type="ECO:0000313" key="3">
    <source>
        <dbReference type="Proteomes" id="UP001461498"/>
    </source>
</evidence>
<sequence length="258" mass="29992">MNNLFDVKLASLATKDDVKALREDNVKLQQENQLLREEVDRLNKKFVIQEKRLDEIDMSSRRPNLIFRGFTYNSQVNLPEYISKFCIEVLNIETQPIIEKVVILGGQNKLIVVEFLKISDVHIVLKNAKKLKGTGVWIYKDLTFQERQRKKKLLEVRRKIKEKNGQAKVFVGNGFLLNENRKYFLDEERGIKSKNEEEFLEALKALYKCTECAVWTPKGLTDSFESKVGLKQGCLLSPTLFSLFMNDFNDFIEGGEFL</sequence>
<dbReference type="Proteomes" id="UP001461498">
    <property type="component" value="Unassembled WGS sequence"/>
</dbReference>
<proteinExistence type="predicted"/>
<organism evidence="2 3">
    <name type="scientific">Rhynocoris fuscipes</name>
    <dbReference type="NCBI Taxonomy" id="488301"/>
    <lineage>
        <taxon>Eukaryota</taxon>
        <taxon>Metazoa</taxon>
        <taxon>Ecdysozoa</taxon>
        <taxon>Arthropoda</taxon>
        <taxon>Hexapoda</taxon>
        <taxon>Insecta</taxon>
        <taxon>Pterygota</taxon>
        <taxon>Neoptera</taxon>
        <taxon>Paraneoptera</taxon>
        <taxon>Hemiptera</taxon>
        <taxon>Heteroptera</taxon>
        <taxon>Panheteroptera</taxon>
        <taxon>Cimicomorpha</taxon>
        <taxon>Reduviidae</taxon>
        <taxon>Harpactorinae</taxon>
        <taxon>Harpactorini</taxon>
        <taxon>Rhynocoris</taxon>
    </lineage>
</organism>
<comment type="caution">
    <text evidence="2">The sequence shown here is derived from an EMBL/GenBank/DDBJ whole genome shotgun (WGS) entry which is preliminary data.</text>
</comment>
<evidence type="ECO:0000313" key="2">
    <source>
        <dbReference type="EMBL" id="KAK9508698.1"/>
    </source>
</evidence>
<dbReference type="EMBL" id="JAPXFL010000003">
    <property type="protein sequence ID" value="KAK9508698.1"/>
    <property type="molecule type" value="Genomic_DNA"/>
</dbReference>
<reference evidence="2 3" key="1">
    <citation type="submission" date="2022-12" db="EMBL/GenBank/DDBJ databases">
        <title>Chromosome-level genome assembly of true bugs.</title>
        <authorList>
            <person name="Ma L."/>
            <person name="Li H."/>
        </authorList>
    </citation>
    <scope>NUCLEOTIDE SEQUENCE [LARGE SCALE GENOMIC DNA]</scope>
    <source>
        <strain evidence="2">Lab_2022b</strain>
    </source>
</reference>
<evidence type="ECO:0008006" key="4">
    <source>
        <dbReference type="Google" id="ProtNLM"/>
    </source>
</evidence>
<name>A0AAW1DHQ4_9HEMI</name>